<dbReference type="AlphaFoldDB" id="A0A7Z0SPQ6"/>
<name>A0A7Z0SPQ6_9GAMM</name>
<comment type="caution">
    <text evidence="1">The sequence shown here is derived from an EMBL/GenBank/DDBJ whole genome shotgun (WGS) entry which is preliminary data.</text>
</comment>
<keyword evidence="2" id="KW-1185">Reference proteome</keyword>
<dbReference type="RefSeq" id="WP_180096026.1">
    <property type="nucleotide sequence ID" value="NZ_CAXAZJ010000018.1"/>
</dbReference>
<protein>
    <submittedName>
        <fullName evidence="1">Uncharacterized protein</fullName>
    </submittedName>
</protein>
<evidence type="ECO:0000313" key="1">
    <source>
        <dbReference type="EMBL" id="NYT75125.1"/>
    </source>
</evidence>
<proteinExistence type="predicted"/>
<evidence type="ECO:0000313" key="2">
    <source>
        <dbReference type="Proteomes" id="UP000520876"/>
    </source>
</evidence>
<dbReference type="Proteomes" id="UP000520876">
    <property type="component" value="Unassembled WGS sequence"/>
</dbReference>
<organism evidence="1 2">
    <name type="scientific">Vreelandella sedimenti</name>
    <dbReference type="NCBI Taxonomy" id="2729618"/>
    <lineage>
        <taxon>Bacteria</taxon>
        <taxon>Pseudomonadati</taxon>
        <taxon>Pseudomonadota</taxon>
        <taxon>Gammaproteobacteria</taxon>
        <taxon>Oceanospirillales</taxon>
        <taxon>Halomonadaceae</taxon>
        <taxon>Vreelandella</taxon>
    </lineage>
</organism>
<accession>A0A7Z0SPQ6</accession>
<reference evidence="1 2" key="1">
    <citation type="submission" date="2020-07" db="EMBL/GenBank/DDBJ databases">
        <title>Halomonas sp. QX-2 draft genome sequence.</title>
        <authorList>
            <person name="Qiu X."/>
        </authorList>
    </citation>
    <scope>NUCLEOTIDE SEQUENCE [LARGE SCALE GENOMIC DNA]</scope>
    <source>
        <strain evidence="1 2">QX-2</strain>
    </source>
</reference>
<sequence>MDFKDKVHKFKSYEEVVALPGFVEGEVFEKEYYANILGVYRFKERVRCCFFRENRVCNTAHNHGYAVELKNGSVTIIGNECVYKLGNEEKLLKDVKLLKKEEERQDKMQVVKDKIGDSICTYEEVFEAYEKAKRLENIIVDLFGRLPRSVGRSLEQRVKTDTKNIAVTLVYDRKYIEDGEEKTESDYVRTAVYSIKGLRFLNLRLITSAKRKVSDAVKTIKSFEAITNNTSYRQLSDISKGFSLYQRQLGKINEFEKYYYEFLTNDFRYFSFLSDFSSENSKVIKCFNDFSTGLKKNDPKAAYKEVRAEVLVNHGAARIS</sequence>
<gene>
    <name evidence="1" type="ORF">HZU72_22315</name>
</gene>
<dbReference type="EMBL" id="JACCGK010000029">
    <property type="protein sequence ID" value="NYT75125.1"/>
    <property type="molecule type" value="Genomic_DNA"/>
</dbReference>